<dbReference type="Pfam" id="PF18113">
    <property type="entry name" value="Rbx_binding"/>
    <property type="match status" value="1"/>
</dbReference>
<name>A0A6H1UF01_9GAMM</name>
<dbReference type="RefSeq" id="WP_168660470.1">
    <property type="nucleotide sequence ID" value="NZ_CP051180.1"/>
</dbReference>
<dbReference type="Proteomes" id="UP000501602">
    <property type="component" value="Chromosome"/>
</dbReference>
<reference evidence="11 12" key="1">
    <citation type="submission" date="2020-04" db="EMBL/GenBank/DDBJ databases">
        <title>Ferrimonas sp. S7 isolated from sea water.</title>
        <authorList>
            <person name="Bae S.S."/>
            <person name="Baek K."/>
        </authorList>
    </citation>
    <scope>NUCLEOTIDE SEQUENCE [LARGE SCALE GENOMIC DNA]</scope>
    <source>
        <strain evidence="11 12">S7</strain>
    </source>
</reference>
<keyword evidence="8" id="KW-0520">NAD</keyword>
<comment type="subcellular location">
    <subcellularLocation>
        <location evidence="2">Cytoplasm</location>
    </subcellularLocation>
</comment>
<dbReference type="AlphaFoldDB" id="A0A6H1UF01"/>
<dbReference type="PRINTS" id="PR00368">
    <property type="entry name" value="FADPNR"/>
</dbReference>
<sequence>MNTSSPQISDDTPIVIIGSGFGAYQLVKSIRRLHPEQPITVICADDGSEYSKPDLSHVFSRNQQARDLVKLSGVQFAHQQRITLLANSTVTSIDTNTKTVQCGIANVHYHKLVLATGANAIVPSLETESQPKLLTLNSLGEYQRAQRQLQQAQRVAVLGAGLIGTEIAMDLAQSGKEVVLIDRANRVLPNLLPEFVASQLQLRMTQQNQHRGAIQFELNTELTRVISTEHGTSATLANGHQHQVDAVISAIGLHPNTSLAKVAGIEVNRGIVVNDLMQTSNNDVYAIGDCAELNGQLRPYLQPVVISANALANTLCGQPTVVSLPPMLVKVKTPWLPIALAGQTAVAEANWQIELDQAGMVAKAHGSDGELIGVVVTEQKVNAALPLLRHLPAA</sequence>
<keyword evidence="4" id="KW-0963">Cytoplasm</keyword>
<organism evidence="11 12">
    <name type="scientific">Ferrimonas lipolytica</name>
    <dbReference type="NCBI Taxonomy" id="2724191"/>
    <lineage>
        <taxon>Bacteria</taxon>
        <taxon>Pseudomonadati</taxon>
        <taxon>Pseudomonadota</taxon>
        <taxon>Gammaproteobacteria</taxon>
        <taxon>Alteromonadales</taxon>
        <taxon>Ferrimonadaceae</taxon>
        <taxon>Ferrimonas</taxon>
    </lineage>
</organism>
<dbReference type="SUPFAM" id="SSF51905">
    <property type="entry name" value="FAD/NAD(P)-binding domain"/>
    <property type="match status" value="2"/>
</dbReference>
<dbReference type="PRINTS" id="PR00411">
    <property type="entry name" value="PNDRDTASEI"/>
</dbReference>
<proteinExistence type="inferred from homology"/>
<evidence type="ECO:0000256" key="4">
    <source>
        <dbReference type="ARBA" id="ARBA00022490"/>
    </source>
</evidence>
<dbReference type="Gene3D" id="3.30.390.120">
    <property type="match status" value="1"/>
</dbReference>
<dbReference type="Gene3D" id="3.50.50.60">
    <property type="entry name" value="FAD/NAD(P)-binding domain"/>
    <property type="match status" value="2"/>
</dbReference>
<dbReference type="GO" id="GO:0016491">
    <property type="term" value="F:oxidoreductase activity"/>
    <property type="evidence" value="ECO:0007669"/>
    <property type="project" value="UniProtKB-KW"/>
</dbReference>
<dbReference type="EC" id="1.18.1.-" evidence="11"/>
<evidence type="ECO:0000259" key="9">
    <source>
        <dbReference type="Pfam" id="PF07992"/>
    </source>
</evidence>
<dbReference type="InterPro" id="IPR023753">
    <property type="entry name" value="FAD/NAD-binding_dom"/>
</dbReference>
<comment type="similarity">
    <text evidence="3">Belongs to the FAD-dependent oxidoreductase family.</text>
</comment>
<keyword evidence="7 11" id="KW-0560">Oxidoreductase</keyword>
<dbReference type="PANTHER" id="PTHR43429">
    <property type="entry name" value="PYRIDINE NUCLEOTIDE-DISULFIDE OXIDOREDUCTASE DOMAIN-CONTAINING"/>
    <property type="match status" value="1"/>
</dbReference>
<dbReference type="GO" id="GO:0005737">
    <property type="term" value="C:cytoplasm"/>
    <property type="evidence" value="ECO:0007669"/>
    <property type="project" value="UniProtKB-SubCell"/>
</dbReference>
<evidence type="ECO:0000313" key="11">
    <source>
        <dbReference type="EMBL" id="QIZ77209.1"/>
    </source>
</evidence>
<dbReference type="EMBL" id="CP051180">
    <property type="protein sequence ID" value="QIZ77209.1"/>
    <property type="molecule type" value="Genomic_DNA"/>
</dbReference>
<dbReference type="Pfam" id="PF07992">
    <property type="entry name" value="Pyr_redox_2"/>
    <property type="match status" value="1"/>
</dbReference>
<evidence type="ECO:0000259" key="10">
    <source>
        <dbReference type="Pfam" id="PF18113"/>
    </source>
</evidence>
<feature type="domain" description="FAD/NAD(P)-binding" evidence="9">
    <location>
        <begin position="14"/>
        <end position="296"/>
    </location>
</feature>
<keyword evidence="12" id="KW-1185">Reference proteome</keyword>
<accession>A0A6H1UF01</accession>
<evidence type="ECO:0000256" key="3">
    <source>
        <dbReference type="ARBA" id="ARBA00006442"/>
    </source>
</evidence>
<evidence type="ECO:0000256" key="8">
    <source>
        <dbReference type="ARBA" id="ARBA00023027"/>
    </source>
</evidence>
<dbReference type="KEGG" id="fes:HER31_10160"/>
<comment type="cofactor">
    <cofactor evidence="1">
        <name>FAD</name>
        <dbReference type="ChEBI" id="CHEBI:57692"/>
    </cofactor>
</comment>
<evidence type="ECO:0000256" key="1">
    <source>
        <dbReference type="ARBA" id="ARBA00001974"/>
    </source>
</evidence>
<keyword evidence="6" id="KW-0274">FAD</keyword>
<dbReference type="PANTHER" id="PTHR43429:SF3">
    <property type="entry name" value="NITRITE REDUCTASE [NAD(P)H]"/>
    <property type="match status" value="1"/>
</dbReference>
<dbReference type="InterPro" id="IPR041364">
    <property type="entry name" value="Rbx-bd"/>
</dbReference>
<dbReference type="InterPro" id="IPR036188">
    <property type="entry name" value="FAD/NAD-bd_sf"/>
</dbReference>
<dbReference type="NCBIfam" id="NF003437">
    <property type="entry name" value="PRK04965.1"/>
    <property type="match status" value="1"/>
</dbReference>
<evidence type="ECO:0000256" key="2">
    <source>
        <dbReference type="ARBA" id="ARBA00004496"/>
    </source>
</evidence>
<evidence type="ECO:0000313" key="12">
    <source>
        <dbReference type="Proteomes" id="UP000501602"/>
    </source>
</evidence>
<evidence type="ECO:0000256" key="5">
    <source>
        <dbReference type="ARBA" id="ARBA00022630"/>
    </source>
</evidence>
<keyword evidence="5" id="KW-0285">Flavoprotein</keyword>
<gene>
    <name evidence="11" type="primary">norW</name>
    <name evidence="11" type="ORF">HER31_10160</name>
</gene>
<evidence type="ECO:0000256" key="6">
    <source>
        <dbReference type="ARBA" id="ARBA00022827"/>
    </source>
</evidence>
<evidence type="ECO:0000256" key="7">
    <source>
        <dbReference type="ARBA" id="ARBA00023002"/>
    </source>
</evidence>
<protein>
    <submittedName>
        <fullName evidence="11">NADH:flavorubredoxin reductase NorW</fullName>
        <ecNumber evidence="11">1.18.1.-</ecNumber>
    </submittedName>
</protein>
<feature type="domain" description="Rubredoxin binding" evidence="10">
    <location>
        <begin position="322"/>
        <end position="391"/>
    </location>
</feature>
<dbReference type="InterPro" id="IPR050260">
    <property type="entry name" value="FAD-bd_OxRdtase"/>
</dbReference>